<feature type="domain" description="NADH:flavin oxidoreductase/NADH oxidase N-terminal" evidence="6">
    <location>
        <begin position="4"/>
        <end position="332"/>
    </location>
</feature>
<dbReference type="Pfam" id="PF00724">
    <property type="entry name" value="Oxidored_FMN"/>
    <property type="match status" value="1"/>
</dbReference>
<dbReference type="PANTHER" id="PTHR43303:SF4">
    <property type="entry name" value="NADPH DEHYDROGENASE C23G7.10C-RELATED"/>
    <property type="match status" value="1"/>
</dbReference>
<accession>A0AAF1KQ73</accession>
<keyword evidence="3" id="KW-0288">FMN</keyword>
<dbReference type="EMBL" id="JAAEDH010000027">
    <property type="protein sequence ID" value="MBR0657148.1"/>
    <property type="molecule type" value="Genomic_DNA"/>
</dbReference>
<keyword evidence="5" id="KW-0560">Oxidoreductase</keyword>
<evidence type="ECO:0000313" key="8">
    <source>
        <dbReference type="Proteomes" id="UP001196068"/>
    </source>
</evidence>
<dbReference type="PANTHER" id="PTHR43303">
    <property type="entry name" value="NADPH DEHYDROGENASE C23G7.10C-RELATED"/>
    <property type="match status" value="1"/>
</dbReference>
<dbReference type="CDD" id="cd02932">
    <property type="entry name" value="OYE_YqiM_FMN"/>
    <property type="match status" value="1"/>
</dbReference>
<evidence type="ECO:0000256" key="5">
    <source>
        <dbReference type="ARBA" id="ARBA00023002"/>
    </source>
</evidence>
<dbReference type="Proteomes" id="UP001196068">
    <property type="component" value="Unassembled WGS sequence"/>
</dbReference>
<dbReference type="InterPro" id="IPR013785">
    <property type="entry name" value="Aldolase_TIM"/>
</dbReference>
<proteinExistence type="predicted"/>
<dbReference type="GO" id="GO:0010181">
    <property type="term" value="F:FMN binding"/>
    <property type="evidence" value="ECO:0007669"/>
    <property type="project" value="InterPro"/>
</dbReference>
<dbReference type="Gene3D" id="3.20.20.70">
    <property type="entry name" value="Aldolase class I"/>
    <property type="match status" value="1"/>
</dbReference>
<reference evidence="7" key="1">
    <citation type="submission" date="2020-01" db="EMBL/GenBank/DDBJ databases">
        <authorList>
            <person name="Rat A."/>
        </authorList>
    </citation>
    <scope>NUCLEOTIDE SEQUENCE</scope>
    <source>
        <strain evidence="7">LMG 28251</strain>
    </source>
</reference>
<keyword evidence="4" id="KW-0521">NADP</keyword>
<sequence length="370" mass="39237">MTHLFDPLTLRGVTFKNRIGVAPMCQYSAATDGRPTEWHLAHLLQRALGGAALVCVEASGVVPEGRITPACLGIWDDGQEASHTRLAHAIARGGAVPGIQLAHAGRKASRNVSWERGPAAPGWEIVGPSAEPFGDYATPNALSPAEIEALPEAFATAARRAVRAGYGFVEVHGAHGYLMHQFLSPLSNTRNDAWGGDFAGRTRLLLDTCAAVRAAIPDTMPLFVRLSHTDWVPGGWTTEETVQLSALLKGRGVDLISVSSGGNDPRQQIELKPLYQVPGAEAVRHGAGIAVGVAGLITTAEEAQGIVADGRADMVFLARVVVREPYWAAQAAITLGRPEALRIPPEYQRGWDAWGALPTDKGIATPMPAL</sequence>
<dbReference type="InterPro" id="IPR001155">
    <property type="entry name" value="OxRdtase_FMN_N"/>
</dbReference>
<evidence type="ECO:0000256" key="2">
    <source>
        <dbReference type="ARBA" id="ARBA00022630"/>
    </source>
</evidence>
<organism evidence="7 8">
    <name type="scientific">Plastoroseomonas arctica</name>
    <dbReference type="NCBI Taxonomy" id="1509237"/>
    <lineage>
        <taxon>Bacteria</taxon>
        <taxon>Pseudomonadati</taxon>
        <taxon>Pseudomonadota</taxon>
        <taxon>Alphaproteobacteria</taxon>
        <taxon>Acetobacterales</taxon>
        <taxon>Acetobacteraceae</taxon>
        <taxon>Plastoroseomonas</taxon>
    </lineage>
</organism>
<gene>
    <name evidence="7" type="ORF">GXW79_18875</name>
</gene>
<evidence type="ECO:0000313" key="7">
    <source>
        <dbReference type="EMBL" id="MBR0657148.1"/>
    </source>
</evidence>
<evidence type="ECO:0000256" key="1">
    <source>
        <dbReference type="ARBA" id="ARBA00001917"/>
    </source>
</evidence>
<evidence type="ECO:0000256" key="4">
    <source>
        <dbReference type="ARBA" id="ARBA00022857"/>
    </source>
</evidence>
<keyword evidence="8" id="KW-1185">Reference proteome</keyword>
<dbReference type="AlphaFoldDB" id="A0AAF1KQ73"/>
<dbReference type="GO" id="GO:0003959">
    <property type="term" value="F:NADPH dehydrogenase activity"/>
    <property type="evidence" value="ECO:0007669"/>
    <property type="project" value="InterPro"/>
</dbReference>
<dbReference type="RefSeq" id="WP_211876013.1">
    <property type="nucleotide sequence ID" value="NZ_JAAEDH010000027.1"/>
</dbReference>
<dbReference type="InterPro" id="IPR044152">
    <property type="entry name" value="YqjM-like"/>
</dbReference>
<comment type="cofactor">
    <cofactor evidence="1">
        <name>FMN</name>
        <dbReference type="ChEBI" id="CHEBI:58210"/>
    </cofactor>
</comment>
<dbReference type="GO" id="GO:0050661">
    <property type="term" value="F:NADP binding"/>
    <property type="evidence" value="ECO:0007669"/>
    <property type="project" value="InterPro"/>
</dbReference>
<reference evidence="7" key="2">
    <citation type="journal article" date="2021" name="Syst. Appl. Microbiol.">
        <title>Roseomonas hellenica sp. nov., isolated from roots of wild-growing Alkanna tinctoria.</title>
        <authorList>
            <person name="Rat A."/>
            <person name="Naranjo H.D."/>
            <person name="Lebbe L."/>
            <person name="Cnockaert M."/>
            <person name="Krigas N."/>
            <person name="Grigoriadou K."/>
            <person name="Maloupa E."/>
            <person name="Willems A."/>
        </authorList>
    </citation>
    <scope>NUCLEOTIDE SEQUENCE</scope>
    <source>
        <strain evidence="7">LMG 28251</strain>
    </source>
</reference>
<evidence type="ECO:0000259" key="6">
    <source>
        <dbReference type="Pfam" id="PF00724"/>
    </source>
</evidence>
<keyword evidence="2" id="KW-0285">Flavoprotein</keyword>
<evidence type="ECO:0000256" key="3">
    <source>
        <dbReference type="ARBA" id="ARBA00022643"/>
    </source>
</evidence>
<protein>
    <submittedName>
        <fullName evidence="7">NADH:flavin oxidoreductase/NADH oxidase</fullName>
    </submittedName>
</protein>
<dbReference type="SUPFAM" id="SSF51395">
    <property type="entry name" value="FMN-linked oxidoreductases"/>
    <property type="match status" value="1"/>
</dbReference>
<name>A0AAF1KQ73_9PROT</name>
<comment type="caution">
    <text evidence="7">The sequence shown here is derived from an EMBL/GenBank/DDBJ whole genome shotgun (WGS) entry which is preliminary data.</text>
</comment>